<comment type="caution">
    <text evidence="1">The sequence shown here is derived from an EMBL/GenBank/DDBJ whole genome shotgun (WGS) entry which is preliminary data.</text>
</comment>
<organism evidence="1 2">
    <name type="scientific">Methylomonas koyamae</name>
    <dbReference type="NCBI Taxonomy" id="702114"/>
    <lineage>
        <taxon>Bacteria</taxon>
        <taxon>Pseudomonadati</taxon>
        <taxon>Pseudomonadota</taxon>
        <taxon>Gammaproteobacteria</taxon>
        <taxon>Methylococcales</taxon>
        <taxon>Methylococcaceae</taxon>
        <taxon>Methylomonas</taxon>
    </lineage>
</organism>
<keyword evidence="2" id="KW-1185">Reference proteome</keyword>
<accession>A0A177NGG7</accession>
<dbReference type="EMBL" id="LUUK01000181">
    <property type="protein sequence ID" value="OAI16985.1"/>
    <property type="molecule type" value="Genomic_DNA"/>
</dbReference>
<name>A0A177NGG7_9GAMM</name>
<dbReference type="GO" id="GO:0016787">
    <property type="term" value="F:hydrolase activity"/>
    <property type="evidence" value="ECO:0007669"/>
    <property type="project" value="UniProtKB-KW"/>
</dbReference>
<dbReference type="AlphaFoldDB" id="A0A177NGG7"/>
<proteinExistence type="predicted"/>
<evidence type="ECO:0000313" key="2">
    <source>
        <dbReference type="Proteomes" id="UP000077628"/>
    </source>
</evidence>
<reference evidence="2" key="1">
    <citation type="submission" date="2016-03" db="EMBL/GenBank/DDBJ databases">
        <authorList>
            <person name="Heylen K."/>
            <person name="De Vos P."/>
            <person name="Vekeman B."/>
        </authorList>
    </citation>
    <scope>NUCLEOTIDE SEQUENCE [LARGE SCALE GENOMIC DNA]</scope>
    <source>
        <strain evidence="2">R-45383</strain>
    </source>
</reference>
<dbReference type="InterPro" id="IPR010710">
    <property type="entry name" value="DUF1289"/>
</dbReference>
<gene>
    <name evidence="1" type="ORF">A1355_08805</name>
</gene>
<dbReference type="Pfam" id="PF06945">
    <property type="entry name" value="DUF1289"/>
    <property type="match status" value="1"/>
</dbReference>
<keyword evidence="1" id="KW-0378">Hydrolase</keyword>
<dbReference type="STRING" id="702114.A1355_08805"/>
<dbReference type="RefSeq" id="WP_064029905.1">
    <property type="nucleotide sequence ID" value="NZ_LUUK01000181.1"/>
</dbReference>
<evidence type="ECO:0000313" key="1">
    <source>
        <dbReference type="EMBL" id="OAI16985.1"/>
    </source>
</evidence>
<dbReference type="OrthoDB" id="6215778at2"/>
<dbReference type="Proteomes" id="UP000077628">
    <property type="component" value="Unassembled WGS sequence"/>
</dbReference>
<sequence>MKYSPCIDQCTSDGSHCQGCGRSHQEIADTKKLVKSIVEFVQQQQYDNPEDFVAKIGKSVLKKLAKAAEENAG</sequence>
<protein>
    <submittedName>
        <fullName evidence="1">Amidohydrolase</fullName>
    </submittedName>
</protein>